<feature type="transmembrane region" description="Helical" evidence="1">
    <location>
        <begin position="6"/>
        <end position="21"/>
    </location>
</feature>
<accession>A0ABP7I2E5</accession>
<feature type="transmembrane region" description="Helical" evidence="1">
    <location>
        <begin position="208"/>
        <end position="229"/>
    </location>
</feature>
<feature type="transmembrane region" description="Helical" evidence="1">
    <location>
        <begin position="69"/>
        <end position="90"/>
    </location>
</feature>
<feature type="transmembrane region" description="Helical" evidence="1">
    <location>
        <begin position="178"/>
        <end position="202"/>
    </location>
</feature>
<protein>
    <submittedName>
        <fullName evidence="2">Uncharacterized protein</fullName>
    </submittedName>
</protein>
<reference evidence="3" key="1">
    <citation type="journal article" date="2019" name="Int. J. Syst. Evol. Microbiol.">
        <title>The Global Catalogue of Microorganisms (GCM) 10K type strain sequencing project: providing services to taxonomists for standard genome sequencing and annotation.</title>
        <authorList>
            <consortium name="The Broad Institute Genomics Platform"/>
            <consortium name="The Broad Institute Genome Sequencing Center for Infectious Disease"/>
            <person name="Wu L."/>
            <person name="Ma J."/>
        </authorList>
    </citation>
    <scope>NUCLEOTIDE SEQUENCE [LARGE SCALE GENOMIC DNA]</scope>
    <source>
        <strain evidence="3">JCM 16908</strain>
    </source>
</reference>
<dbReference type="EMBL" id="BAAAZR010000006">
    <property type="protein sequence ID" value="GAA3807879.1"/>
    <property type="molecule type" value="Genomic_DNA"/>
</dbReference>
<evidence type="ECO:0000313" key="2">
    <source>
        <dbReference type="EMBL" id="GAA3807879.1"/>
    </source>
</evidence>
<evidence type="ECO:0000256" key="1">
    <source>
        <dbReference type="SAM" id="Phobius"/>
    </source>
</evidence>
<keyword evidence="3" id="KW-1185">Reference proteome</keyword>
<keyword evidence="1" id="KW-1133">Transmembrane helix</keyword>
<organism evidence="2 3">
    <name type="scientific">Sphaerisporangium flaviroseum</name>
    <dbReference type="NCBI Taxonomy" id="509199"/>
    <lineage>
        <taxon>Bacteria</taxon>
        <taxon>Bacillati</taxon>
        <taxon>Actinomycetota</taxon>
        <taxon>Actinomycetes</taxon>
        <taxon>Streptosporangiales</taxon>
        <taxon>Streptosporangiaceae</taxon>
        <taxon>Sphaerisporangium</taxon>
    </lineage>
</organism>
<evidence type="ECO:0000313" key="3">
    <source>
        <dbReference type="Proteomes" id="UP001500888"/>
    </source>
</evidence>
<dbReference type="Proteomes" id="UP001500888">
    <property type="component" value="Unassembled WGS sequence"/>
</dbReference>
<gene>
    <name evidence="2" type="ORF">GCM10022226_29950</name>
</gene>
<sequence>MQALVAVVFGVTWWLGLYVIAREPGEAGSRRAGLGLIAYALALLVHHLAGTGVTAGSTLGAEVVAGLETVLVCLPMILWTGACVTLLPEGRRERLDILWRRALVPVTLATLAVVTAQGGIVPLRGPVALHDPTGSAGLGAVLAGSPSRVVPLVLLGALLLAPLATVLVLLARSRLPRIGWLLTTATLFFCLGTALVLFPVLGAPAPPALLAMDVDVILLGVAIAMSSAFQAGEALWRDMGRAFLGAVFTVTVFAGQVGVAMVLGGPSLQLTLLLFGLIAAATAVRTLSAPVHRLLDRLAFPADGELRRERAELHDSAEALPRRAEGPPPMGDAEFVRLTRRALAGYGDLAKLMSSPLVNLPVIDTRLKARGACDRPLERATELRTLLRESILRLKPRDGEFGTSEEWRYYNVLYFPYVAGLRPYRRGASRTGLDALERQAFDWFLTQVPERTLYNWQTAAAKLIADDLRGFVRVDGENRQ</sequence>
<keyword evidence="1" id="KW-0812">Transmembrane</keyword>
<dbReference type="RefSeq" id="WP_344939253.1">
    <property type="nucleotide sequence ID" value="NZ_BAAAZR010000006.1"/>
</dbReference>
<name>A0ABP7I2E5_9ACTN</name>
<feature type="transmembrane region" description="Helical" evidence="1">
    <location>
        <begin position="102"/>
        <end position="123"/>
    </location>
</feature>
<feature type="transmembrane region" description="Helical" evidence="1">
    <location>
        <begin position="241"/>
        <end position="262"/>
    </location>
</feature>
<keyword evidence="1" id="KW-0472">Membrane</keyword>
<comment type="caution">
    <text evidence="2">The sequence shown here is derived from an EMBL/GenBank/DDBJ whole genome shotgun (WGS) entry which is preliminary data.</text>
</comment>
<proteinExistence type="predicted"/>
<feature type="transmembrane region" description="Helical" evidence="1">
    <location>
        <begin position="33"/>
        <end position="49"/>
    </location>
</feature>
<feature type="transmembrane region" description="Helical" evidence="1">
    <location>
        <begin position="149"/>
        <end position="171"/>
    </location>
</feature>